<accession>A0ABZ3J280</accession>
<gene>
    <name evidence="4" type="primary">cmoA</name>
    <name evidence="4" type="ORF">SPACI_025110</name>
</gene>
<keyword evidence="5" id="KW-1185">Reference proteome</keyword>
<feature type="domain" description="Methyltransferase" evidence="3">
    <location>
        <begin position="46"/>
        <end position="138"/>
    </location>
</feature>
<dbReference type="EMBL" id="CP155571">
    <property type="protein sequence ID" value="XFO72459.1"/>
    <property type="molecule type" value="Genomic_DNA"/>
</dbReference>
<dbReference type="Proteomes" id="UP000216052">
    <property type="component" value="Chromosome"/>
</dbReference>
<reference evidence="4" key="1">
    <citation type="submission" date="2024-05" db="EMBL/GenBank/DDBJ databases">
        <title>Isolation and characterization of Sporomusa carbonis sp. nov., a carboxydotrophic hydrogenogen in the genus of Sporomusa isolated from a charcoal burning pile.</title>
        <authorList>
            <person name="Boeer T."/>
            <person name="Rosenbaum F."/>
            <person name="Eysell L."/>
            <person name="Mueller V."/>
            <person name="Daniel R."/>
            <person name="Poehlein A."/>
        </authorList>
    </citation>
    <scope>NUCLEOTIDE SEQUENCE [LARGE SCALE GENOMIC DNA]</scope>
    <source>
        <strain evidence="4">DSM 3132</strain>
    </source>
</reference>
<keyword evidence="1" id="KW-0489">Methyltransferase</keyword>
<dbReference type="CDD" id="cd02440">
    <property type="entry name" value="AdoMet_MTases"/>
    <property type="match status" value="1"/>
</dbReference>
<name>A0ABZ3J280_SPOA4</name>
<dbReference type="RefSeq" id="WP_093791945.1">
    <property type="nucleotide sequence ID" value="NZ_CP155571.1"/>
</dbReference>
<protein>
    <submittedName>
        <fullName evidence="4">Carboxy-S-adenosyl-L-methionine synthase</fullName>
        <ecNumber evidence="4">2.1.3.-</ecNumber>
    </submittedName>
</protein>
<dbReference type="SUPFAM" id="SSF53335">
    <property type="entry name" value="S-adenosyl-L-methionine-dependent methyltransferases"/>
    <property type="match status" value="1"/>
</dbReference>
<keyword evidence="2 4" id="KW-0808">Transferase</keyword>
<evidence type="ECO:0000256" key="1">
    <source>
        <dbReference type="ARBA" id="ARBA00022603"/>
    </source>
</evidence>
<evidence type="ECO:0000259" key="3">
    <source>
        <dbReference type="Pfam" id="PF13649"/>
    </source>
</evidence>
<dbReference type="PANTHER" id="PTHR43861:SF1">
    <property type="entry name" value="TRANS-ACONITATE 2-METHYLTRANSFERASE"/>
    <property type="match status" value="1"/>
</dbReference>
<evidence type="ECO:0000313" key="4">
    <source>
        <dbReference type="EMBL" id="XFO72459.1"/>
    </source>
</evidence>
<proteinExistence type="predicted"/>
<dbReference type="Gene3D" id="3.40.50.150">
    <property type="entry name" value="Vaccinia Virus protein VP39"/>
    <property type="match status" value="1"/>
</dbReference>
<evidence type="ECO:0000313" key="5">
    <source>
        <dbReference type="Proteomes" id="UP000216052"/>
    </source>
</evidence>
<dbReference type="Pfam" id="PF13649">
    <property type="entry name" value="Methyltransf_25"/>
    <property type="match status" value="1"/>
</dbReference>
<sequence length="222" mass="24802">MRDNKTSQAANEYDANVHKTLPRYHLFHTETLDLVKTVVPKPQAWLDSGCGTGTLVLQAIECFGKMKIVAADPAESMLSMAKEKLANYEITYMPAGSEELCCPDSFDVVTAIMSHHYLQDELRIKATNNCYKLLKRGGVYVTFETIRPISKQGIQIGLERWKNAQLLSGKNAAAVEKHISRYGIEIFPITIQDHINILQAAGFSTVEILWVSCMQAGFYGIK</sequence>
<dbReference type="PANTHER" id="PTHR43861">
    <property type="entry name" value="TRANS-ACONITATE 2-METHYLTRANSFERASE-RELATED"/>
    <property type="match status" value="1"/>
</dbReference>
<dbReference type="InterPro" id="IPR029063">
    <property type="entry name" value="SAM-dependent_MTases_sf"/>
</dbReference>
<evidence type="ECO:0000256" key="2">
    <source>
        <dbReference type="ARBA" id="ARBA00022679"/>
    </source>
</evidence>
<dbReference type="InterPro" id="IPR041698">
    <property type="entry name" value="Methyltransf_25"/>
</dbReference>
<dbReference type="EC" id="2.1.3.-" evidence="4"/>
<dbReference type="GO" id="GO:0016740">
    <property type="term" value="F:transferase activity"/>
    <property type="evidence" value="ECO:0007669"/>
    <property type="project" value="UniProtKB-KW"/>
</dbReference>
<organism evidence="4 5">
    <name type="scientific">Sporomusa acidovorans (strain ATCC 49682 / DSM 3132 / Mol)</name>
    <dbReference type="NCBI Taxonomy" id="1123286"/>
    <lineage>
        <taxon>Bacteria</taxon>
        <taxon>Bacillati</taxon>
        <taxon>Bacillota</taxon>
        <taxon>Negativicutes</taxon>
        <taxon>Selenomonadales</taxon>
        <taxon>Sporomusaceae</taxon>
        <taxon>Sporomusa</taxon>
    </lineage>
</organism>